<evidence type="ECO:0000313" key="3">
    <source>
        <dbReference type="EMBL" id="KAK6946693.1"/>
    </source>
</evidence>
<accession>A0AAN8WHN8</accession>
<name>A0AAN8WHN8_9MAGN</name>
<dbReference type="EMBL" id="JBAMMX010000001">
    <property type="protein sequence ID" value="KAK6946693.1"/>
    <property type="molecule type" value="Genomic_DNA"/>
</dbReference>
<dbReference type="AlphaFoldDB" id="A0AAN8WHN8"/>
<keyword evidence="2" id="KW-0472">Membrane</keyword>
<keyword evidence="4" id="KW-1185">Reference proteome</keyword>
<dbReference type="Proteomes" id="UP001370490">
    <property type="component" value="Unassembled WGS sequence"/>
</dbReference>
<feature type="region of interest" description="Disordered" evidence="1">
    <location>
        <begin position="76"/>
        <end position="95"/>
    </location>
</feature>
<evidence type="ECO:0000256" key="1">
    <source>
        <dbReference type="SAM" id="MobiDB-lite"/>
    </source>
</evidence>
<reference evidence="3 4" key="1">
    <citation type="submission" date="2023-12" db="EMBL/GenBank/DDBJ databases">
        <title>A high-quality genome assembly for Dillenia turbinata (Dilleniales).</title>
        <authorList>
            <person name="Chanderbali A."/>
        </authorList>
    </citation>
    <scope>NUCLEOTIDE SEQUENCE [LARGE SCALE GENOMIC DNA]</scope>
    <source>
        <strain evidence="3">LSX21</strain>
        <tissue evidence="3">Leaf</tissue>
    </source>
</reference>
<protein>
    <submittedName>
        <fullName evidence="3">Uncharacterized protein</fullName>
    </submittedName>
</protein>
<evidence type="ECO:0000256" key="2">
    <source>
        <dbReference type="SAM" id="Phobius"/>
    </source>
</evidence>
<gene>
    <name evidence="3" type="ORF">RJ641_000166</name>
</gene>
<comment type="caution">
    <text evidence="3">The sequence shown here is derived from an EMBL/GenBank/DDBJ whole genome shotgun (WGS) entry which is preliminary data.</text>
</comment>
<evidence type="ECO:0000313" key="4">
    <source>
        <dbReference type="Proteomes" id="UP001370490"/>
    </source>
</evidence>
<keyword evidence="2" id="KW-1133">Transmembrane helix</keyword>
<sequence>MGARELTIQVQRRNLANPTKRNQGENLVLILRVASLVVQIIVMEVIAMSRRGWKQRRKVGETCLVVEVRKKKGIRSRSRSCSHSRSPCRNPARSSYLGEDMTIENNSKHLRSVITVVKRRQQRERVE</sequence>
<feature type="transmembrane region" description="Helical" evidence="2">
    <location>
        <begin position="27"/>
        <end position="48"/>
    </location>
</feature>
<organism evidence="3 4">
    <name type="scientific">Dillenia turbinata</name>
    <dbReference type="NCBI Taxonomy" id="194707"/>
    <lineage>
        <taxon>Eukaryota</taxon>
        <taxon>Viridiplantae</taxon>
        <taxon>Streptophyta</taxon>
        <taxon>Embryophyta</taxon>
        <taxon>Tracheophyta</taxon>
        <taxon>Spermatophyta</taxon>
        <taxon>Magnoliopsida</taxon>
        <taxon>eudicotyledons</taxon>
        <taxon>Gunneridae</taxon>
        <taxon>Pentapetalae</taxon>
        <taxon>Dilleniales</taxon>
        <taxon>Dilleniaceae</taxon>
        <taxon>Dillenia</taxon>
    </lineage>
</organism>
<keyword evidence="2" id="KW-0812">Transmembrane</keyword>
<proteinExistence type="predicted"/>